<protein>
    <submittedName>
        <fullName evidence="1">Uncharacterized protein</fullName>
    </submittedName>
</protein>
<organism evidence="1 2">
    <name type="scientific">Polychaeton citri CBS 116435</name>
    <dbReference type="NCBI Taxonomy" id="1314669"/>
    <lineage>
        <taxon>Eukaryota</taxon>
        <taxon>Fungi</taxon>
        <taxon>Dikarya</taxon>
        <taxon>Ascomycota</taxon>
        <taxon>Pezizomycotina</taxon>
        <taxon>Dothideomycetes</taxon>
        <taxon>Dothideomycetidae</taxon>
        <taxon>Capnodiales</taxon>
        <taxon>Capnodiaceae</taxon>
        <taxon>Polychaeton</taxon>
    </lineage>
</organism>
<evidence type="ECO:0000313" key="2">
    <source>
        <dbReference type="Proteomes" id="UP000799441"/>
    </source>
</evidence>
<comment type="caution">
    <text evidence="1">The sequence shown here is derived from an EMBL/GenBank/DDBJ whole genome shotgun (WGS) entry which is preliminary data.</text>
</comment>
<accession>A0A9P4Q3H6</accession>
<evidence type="ECO:0000313" key="1">
    <source>
        <dbReference type="EMBL" id="KAF2718865.1"/>
    </source>
</evidence>
<keyword evidence="2" id="KW-1185">Reference proteome</keyword>
<dbReference type="Proteomes" id="UP000799441">
    <property type="component" value="Unassembled WGS sequence"/>
</dbReference>
<gene>
    <name evidence="1" type="ORF">K431DRAFT_287327</name>
</gene>
<sequence>MNWSDTDTLLVRRRHGVEALTGWSEKERGGTDDGGDGFVTHVGRSGCFPYRCRAHASPSPVARRSSLVARLPLPVSGPVPSASKSSSSAATGKIVTTNPQMMPSANTTAIYRILFVCSNACVGRGLFVEMPRLQIAGFPLLVSRMARQPPFPLPEIEPHWSSVTRSETSRHRNAGITTVLVTMESAPVSSRDAHERSPF</sequence>
<dbReference type="AlphaFoldDB" id="A0A9P4Q3H6"/>
<name>A0A9P4Q3H6_9PEZI</name>
<proteinExistence type="predicted"/>
<dbReference type="EMBL" id="MU003819">
    <property type="protein sequence ID" value="KAF2718865.1"/>
    <property type="molecule type" value="Genomic_DNA"/>
</dbReference>
<reference evidence="1" key="1">
    <citation type="journal article" date="2020" name="Stud. Mycol.">
        <title>101 Dothideomycetes genomes: a test case for predicting lifestyles and emergence of pathogens.</title>
        <authorList>
            <person name="Haridas S."/>
            <person name="Albert R."/>
            <person name="Binder M."/>
            <person name="Bloem J."/>
            <person name="Labutti K."/>
            <person name="Salamov A."/>
            <person name="Andreopoulos B."/>
            <person name="Baker S."/>
            <person name="Barry K."/>
            <person name="Bills G."/>
            <person name="Bluhm B."/>
            <person name="Cannon C."/>
            <person name="Castanera R."/>
            <person name="Culley D."/>
            <person name="Daum C."/>
            <person name="Ezra D."/>
            <person name="Gonzalez J."/>
            <person name="Henrissat B."/>
            <person name="Kuo A."/>
            <person name="Liang C."/>
            <person name="Lipzen A."/>
            <person name="Lutzoni F."/>
            <person name="Magnuson J."/>
            <person name="Mondo S."/>
            <person name="Nolan M."/>
            <person name="Ohm R."/>
            <person name="Pangilinan J."/>
            <person name="Park H.-J."/>
            <person name="Ramirez L."/>
            <person name="Alfaro M."/>
            <person name="Sun H."/>
            <person name="Tritt A."/>
            <person name="Yoshinaga Y."/>
            <person name="Zwiers L.-H."/>
            <person name="Turgeon B."/>
            <person name="Goodwin S."/>
            <person name="Spatafora J."/>
            <person name="Crous P."/>
            <person name="Grigoriev I."/>
        </authorList>
    </citation>
    <scope>NUCLEOTIDE SEQUENCE</scope>
    <source>
        <strain evidence="1">CBS 116435</strain>
    </source>
</reference>